<sequence>VGDDRGHVKTIINKVSCKQRRLHTRQRSTSCLIKAGMLSRVRPERG</sequence>
<organism evidence="1">
    <name type="scientific">marine metagenome</name>
    <dbReference type="NCBI Taxonomy" id="408172"/>
    <lineage>
        <taxon>unclassified sequences</taxon>
        <taxon>metagenomes</taxon>
        <taxon>ecological metagenomes</taxon>
    </lineage>
</organism>
<name>A0A383AF53_9ZZZZ</name>
<dbReference type="AlphaFoldDB" id="A0A383AF53"/>
<dbReference type="EMBL" id="UINC01191682">
    <property type="protein sequence ID" value="SVE06437.1"/>
    <property type="molecule type" value="Genomic_DNA"/>
</dbReference>
<gene>
    <name evidence="1" type="ORF">METZ01_LOCUS459291</name>
</gene>
<proteinExistence type="predicted"/>
<feature type="non-terminal residue" evidence="1">
    <location>
        <position position="1"/>
    </location>
</feature>
<protein>
    <submittedName>
        <fullName evidence="1">Uncharacterized protein</fullName>
    </submittedName>
</protein>
<reference evidence="1" key="1">
    <citation type="submission" date="2018-05" db="EMBL/GenBank/DDBJ databases">
        <authorList>
            <person name="Lanie J.A."/>
            <person name="Ng W.-L."/>
            <person name="Kazmierczak K.M."/>
            <person name="Andrzejewski T.M."/>
            <person name="Davidsen T.M."/>
            <person name="Wayne K.J."/>
            <person name="Tettelin H."/>
            <person name="Glass J.I."/>
            <person name="Rusch D."/>
            <person name="Podicherti R."/>
            <person name="Tsui H.-C.T."/>
            <person name="Winkler M.E."/>
        </authorList>
    </citation>
    <scope>NUCLEOTIDE SEQUENCE</scope>
</reference>
<evidence type="ECO:0000313" key="1">
    <source>
        <dbReference type="EMBL" id="SVE06437.1"/>
    </source>
</evidence>
<accession>A0A383AF53</accession>